<dbReference type="STRING" id="161895.CPHO_03565"/>
<dbReference type="RefSeq" id="WP_075733283.1">
    <property type="nucleotide sequence ID" value="NZ_CP009249.1"/>
</dbReference>
<keyword evidence="2" id="KW-1133">Transmembrane helix</keyword>
<name>A0A1L7D222_9CORY</name>
<evidence type="ECO:0000313" key="6">
    <source>
        <dbReference type="Proteomes" id="UP000185491"/>
    </source>
</evidence>
<evidence type="ECO:0000259" key="4">
    <source>
        <dbReference type="Pfam" id="PF04536"/>
    </source>
</evidence>
<dbReference type="OrthoDB" id="5105562at2"/>
<dbReference type="Pfam" id="PF04536">
    <property type="entry name" value="TPM_phosphatase"/>
    <property type="match status" value="1"/>
</dbReference>
<feature type="chain" id="PRO_5038872971" evidence="3">
    <location>
        <begin position="29"/>
        <end position="680"/>
    </location>
</feature>
<evidence type="ECO:0000256" key="2">
    <source>
        <dbReference type="SAM" id="Phobius"/>
    </source>
</evidence>
<feature type="domain" description="TPM" evidence="4">
    <location>
        <begin position="47"/>
        <end position="155"/>
    </location>
</feature>
<proteinExistence type="predicted"/>
<gene>
    <name evidence="5" type="ORF">CPHO_03565</name>
</gene>
<dbReference type="Gene3D" id="3.10.310.50">
    <property type="match status" value="1"/>
</dbReference>
<dbReference type="EMBL" id="CP009249">
    <property type="protein sequence ID" value="APT92123.1"/>
    <property type="molecule type" value="Genomic_DNA"/>
</dbReference>
<dbReference type="Proteomes" id="UP000185491">
    <property type="component" value="Chromosome"/>
</dbReference>
<keyword evidence="1" id="KW-0175">Coiled coil</keyword>
<keyword evidence="2" id="KW-0812">Transmembrane</keyword>
<keyword evidence="3" id="KW-0732">Signal</keyword>
<sequence>MTNFGRLSHYGRAAIAALFLGLATGAPAYATQIHVLAQDASTVTAKVTDGAGVFSSSQAAQLEEKITQLQQNTGDLLYIVTIDTAPGGAVAYAEQIRDTRGTNVGAVVIDTTQRQLGVAVGEDFRSGDEDTLTEAALPDLGASEWFAGANAAVKSALSGNRGSAGNSGASGEGDQGGALWLGAGAAAVAVAGGGIWAATKRKGKKDRAIAVSNARAIEPGNTNALSRQSTDTLEKLAAEELVSTDESIRRGKEELDIAIAEFGPERTRQFTAAMNHSRTTLQRAFAMKQQLETQGHAMGEQQRRQLLVNIISSCGQADDALDAKAAEFADMRNLLVMAPQRLDQLTQQTIDVRARLPRAEETVAKLHQEFDEAMLRSVADNPEMATVSVSEAEKSLGIARELASKPAGQQGGLVAAIRDTEHAIDVADRLLNGVENARSNIMEAKSLLPALIEEVEGEIAEARQLEAQGAAQGTKADWGRLEQLLATASTGVQAAREGGKSDPLTHHTELTNIDTELDAALDQLRHTTHTHAQQLHMFSQQIGVAETTIQAAEDLIASRGRLIGASARTALADSKRLHAQALQARDRDTRQAVEYARDAVLAAQTAQRRAQDDIDNYRRRQQRQQMSNAAGNVITGMVIGQMLGGGRRSYGGGFGGGFGGGGFGGGGFGGGGGGSRGSAF</sequence>
<reference evidence="5 6" key="1">
    <citation type="submission" date="2014-08" db="EMBL/GenBank/DDBJ databases">
        <title>Complete genome sequence of Corynebacterium phocae M408/89/1(T)(=DSM 44612(T)), isolated from the common seal (Phoca vitulina).</title>
        <authorList>
            <person name="Ruckert C."/>
            <person name="Albersmeier A."/>
            <person name="Winkler A."/>
            <person name="Kalinowski J."/>
        </authorList>
    </citation>
    <scope>NUCLEOTIDE SEQUENCE [LARGE SCALE GENOMIC DNA]</scope>
    <source>
        <strain evidence="5 6">M408/89/1</strain>
    </source>
</reference>
<dbReference type="KEGG" id="cpho:CPHO_03565"/>
<organism evidence="5 6">
    <name type="scientific">Corynebacterium phocae</name>
    <dbReference type="NCBI Taxonomy" id="161895"/>
    <lineage>
        <taxon>Bacteria</taxon>
        <taxon>Bacillati</taxon>
        <taxon>Actinomycetota</taxon>
        <taxon>Actinomycetes</taxon>
        <taxon>Mycobacteriales</taxon>
        <taxon>Corynebacteriaceae</taxon>
        <taxon>Corynebacterium</taxon>
    </lineage>
</organism>
<feature type="coiled-coil region" evidence="1">
    <location>
        <begin position="434"/>
        <end position="468"/>
    </location>
</feature>
<feature type="signal peptide" evidence="3">
    <location>
        <begin position="1"/>
        <end position="28"/>
    </location>
</feature>
<protein>
    <submittedName>
        <fullName evidence="5">Chromosome partitioning protein ParA</fullName>
    </submittedName>
</protein>
<dbReference type="InterPro" id="IPR007621">
    <property type="entry name" value="TPM_dom"/>
</dbReference>
<evidence type="ECO:0000256" key="1">
    <source>
        <dbReference type="SAM" id="Coils"/>
    </source>
</evidence>
<keyword evidence="2" id="KW-0472">Membrane</keyword>
<keyword evidence="6" id="KW-1185">Reference proteome</keyword>
<evidence type="ECO:0000313" key="5">
    <source>
        <dbReference type="EMBL" id="APT92123.1"/>
    </source>
</evidence>
<evidence type="ECO:0000256" key="3">
    <source>
        <dbReference type="SAM" id="SignalP"/>
    </source>
</evidence>
<dbReference type="AlphaFoldDB" id="A0A1L7D222"/>
<feature type="transmembrane region" description="Helical" evidence="2">
    <location>
        <begin position="177"/>
        <end position="198"/>
    </location>
</feature>
<accession>A0A1L7D222</accession>